<evidence type="ECO:0000313" key="1">
    <source>
        <dbReference type="EMBL" id="KAJ5541737.1"/>
    </source>
</evidence>
<proteinExistence type="predicted"/>
<dbReference type="Proteomes" id="UP001220324">
    <property type="component" value="Unassembled WGS sequence"/>
</dbReference>
<dbReference type="EMBL" id="JAQIZZ010000005">
    <property type="protein sequence ID" value="KAJ5541737.1"/>
    <property type="molecule type" value="Genomic_DNA"/>
</dbReference>
<reference evidence="1 2" key="1">
    <citation type="journal article" date="2023" name="IMA Fungus">
        <title>Comparative genomic study of the Penicillium genus elucidates a diverse pangenome and 15 lateral gene transfer events.</title>
        <authorList>
            <person name="Petersen C."/>
            <person name="Sorensen T."/>
            <person name="Nielsen M.R."/>
            <person name="Sondergaard T.E."/>
            <person name="Sorensen J.L."/>
            <person name="Fitzpatrick D.A."/>
            <person name="Frisvad J.C."/>
            <person name="Nielsen K.L."/>
        </authorList>
    </citation>
    <scope>NUCLEOTIDE SEQUENCE [LARGE SCALE GENOMIC DNA]</scope>
    <source>
        <strain evidence="1 2">IBT 35679</strain>
    </source>
</reference>
<dbReference type="AlphaFoldDB" id="A0AAD6CX41"/>
<protein>
    <recommendedName>
        <fullName evidence="3">ABM domain-containing protein</fullName>
    </recommendedName>
</protein>
<evidence type="ECO:0008006" key="3">
    <source>
        <dbReference type="Google" id="ProtNLM"/>
    </source>
</evidence>
<accession>A0AAD6CX41</accession>
<organism evidence="1 2">
    <name type="scientific">Penicillium frequentans</name>
    <dbReference type="NCBI Taxonomy" id="3151616"/>
    <lineage>
        <taxon>Eukaryota</taxon>
        <taxon>Fungi</taxon>
        <taxon>Dikarya</taxon>
        <taxon>Ascomycota</taxon>
        <taxon>Pezizomycotina</taxon>
        <taxon>Eurotiomycetes</taxon>
        <taxon>Eurotiomycetidae</taxon>
        <taxon>Eurotiales</taxon>
        <taxon>Aspergillaceae</taxon>
        <taxon>Penicillium</taxon>
    </lineage>
</organism>
<name>A0AAD6CX41_9EURO</name>
<sequence>MSTPKFFVVARVVGRDGALPLWKDRLFALCGVSATEPLGDSYYWGQDLDGEPDTLWGLEGYTHPIGFFLGHVSTDIFKDEMAKVDADALLRHEQGLASPDYDLHHYDWAGGWLKRDNDPDRDSTTSNVVVYHFWVKDSSQRGEVLNELRGFAAGQKGLPDGLLQSCGLLEECRDDKMLTMWLRTTSADGMERLFSSSSFLSLLAKIKPMIGKEEIHRSKAFNGHLDIKPNP</sequence>
<gene>
    <name evidence="1" type="ORF">N7494_006813</name>
</gene>
<comment type="caution">
    <text evidence="1">The sequence shown here is derived from an EMBL/GenBank/DDBJ whole genome shotgun (WGS) entry which is preliminary data.</text>
</comment>
<keyword evidence="2" id="KW-1185">Reference proteome</keyword>
<evidence type="ECO:0000313" key="2">
    <source>
        <dbReference type="Proteomes" id="UP001220324"/>
    </source>
</evidence>